<keyword evidence="4" id="KW-0540">Nuclease</keyword>
<evidence type="ECO:0000256" key="6">
    <source>
        <dbReference type="ARBA" id="ARBA00022763"/>
    </source>
</evidence>
<dbReference type="RefSeq" id="XP_007387799.1">
    <property type="nucleotide sequence ID" value="XM_007387737.1"/>
</dbReference>
<evidence type="ECO:0000256" key="5">
    <source>
        <dbReference type="ARBA" id="ARBA00022723"/>
    </source>
</evidence>
<dbReference type="InterPro" id="IPR051547">
    <property type="entry name" value="TDP2-like"/>
</dbReference>
<evidence type="ECO:0000256" key="10">
    <source>
        <dbReference type="ARBA" id="ARBA00023242"/>
    </source>
</evidence>
<evidence type="ECO:0000256" key="4">
    <source>
        <dbReference type="ARBA" id="ARBA00022722"/>
    </source>
</evidence>
<sequence>MQQGTKPRLAAALAHLRNGVFKCADGGAPEPCCILLQEVHEGAFSVIMEDDWIRNHFVLVPEGPNMFPIYYGQVTLVARTIPVQRAYSLEFQETRMGRTALFVDVLMSVPTSEGWRRSTMRIANTHLESLPEGFEMRPIQMSLISRALQEGNLAGGIVCGDMNVIRREDESLAEDAGLQDAWNGKRGDKSGHTWGYQPRGRFPPGRLDRIFFTKNVGFNVDEPTRIGEGVRWGPGPTDYVSDHFGLLTTVSVL</sequence>
<organism evidence="12 13">
    <name type="scientific">Punctularia strigosozonata (strain HHB-11173)</name>
    <name type="common">White-rot fungus</name>
    <dbReference type="NCBI Taxonomy" id="741275"/>
    <lineage>
        <taxon>Eukaryota</taxon>
        <taxon>Fungi</taxon>
        <taxon>Dikarya</taxon>
        <taxon>Basidiomycota</taxon>
        <taxon>Agaricomycotina</taxon>
        <taxon>Agaricomycetes</taxon>
        <taxon>Corticiales</taxon>
        <taxon>Punctulariaceae</taxon>
        <taxon>Punctularia</taxon>
    </lineage>
</organism>
<dbReference type="InterPro" id="IPR005135">
    <property type="entry name" value="Endo/exonuclease/phosphatase"/>
</dbReference>
<proteinExistence type="predicted"/>
<dbReference type="GeneID" id="18886504"/>
<evidence type="ECO:0000256" key="1">
    <source>
        <dbReference type="ARBA" id="ARBA00001936"/>
    </source>
</evidence>
<dbReference type="InterPro" id="IPR036691">
    <property type="entry name" value="Endo/exonu/phosph_ase_sf"/>
</dbReference>
<dbReference type="OrthoDB" id="9975959at2759"/>
<keyword evidence="8" id="KW-0460">Magnesium</keyword>
<dbReference type="OMA" id="PEPCCIL"/>
<dbReference type="Pfam" id="PF03372">
    <property type="entry name" value="Exo_endo_phos"/>
    <property type="match status" value="1"/>
</dbReference>
<dbReference type="Gene3D" id="3.60.10.10">
    <property type="entry name" value="Endonuclease/exonuclease/phosphatase"/>
    <property type="match status" value="1"/>
</dbReference>
<dbReference type="eggNOG" id="ENOG502S394">
    <property type="taxonomic scope" value="Eukaryota"/>
</dbReference>
<dbReference type="EMBL" id="JH687552">
    <property type="protein sequence ID" value="EIN04876.1"/>
    <property type="molecule type" value="Genomic_DNA"/>
</dbReference>
<protein>
    <recommendedName>
        <fullName evidence="11">Endonuclease/exonuclease/phosphatase domain-containing protein</fullName>
    </recommendedName>
</protein>
<comment type="cofactor">
    <cofactor evidence="2">
        <name>Mg(2+)</name>
        <dbReference type="ChEBI" id="CHEBI:18420"/>
    </cofactor>
</comment>
<evidence type="ECO:0000256" key="7">
    <source>
        <dbReference type="ARBA" id="ARBA00022801"/>
    </source>
</evidence>
<dbReference type="PANTHER" id="PTHR15822">
    <property type="entry name" value="TRAF AND TNF RECEPTOR-ASSOCIATED PROTEIN"/>
    <property type="match status" value="1"/>
</dbReference>
<dbReference type="SUPFAM" id="SSF56219">
    <property type="entry name" value="DNase I-like"/>
    <property type="match status" value="1"/>
</dbReference>
<dbReference type="AlphaFoldDB" id="R7S5Q5"/>
<evidence type="ECO:0000259" key="11">
    <source>
        <dbReference type="Pfam" id="PF03372"/>
    </source>
</evidence>
<comment type="subcellular location">
    <subcellularLocation>
        <location evidence="3">Nucleus</location>
        <location evidence="3">PML body</location>
    </subcellularLocation>
</comment>
<dbReference type="GO" id="GO:0005737">
    <property type="term" value="C:cytoplasm"/>
    <property type="evidence" value="ECO:0007669"/>
    <property type="project" value="TreeGrafter"/>
</dbReference>
<evidence type="ECO:0000256" key="3">
    <source>
        <dbReference type="ARBA" id="ARBA00004322"/>
    </source>
</evidence>
<dbReference type="Proteomes" id="UP000054196">
    <property type="component" value="Unassembled WGS sequence"/>
</dbReference>
<keyword evidence="10" id="KW-0539">Nucleus</keyword>
<keyword evidence="6" id="KW-0227">DNA damage</keyword>
<gene>
    <name evidence="12" type="ORF">PUNSTDRAFT_92315</name>
</gene>
<dbReference type="KEGG" id="psq:PUNSTDRAFT_92315"/>
<feature type="domain" description="Endonuclease/exonuclease/phosphatase" evidence="11">
    <location>
        <begin position="34"/>
        <end position="243"/>
    </location>
</feature>
<accession>R7S5Q5</accession>
<dbReference type="PANTHER" id="PTHR15822:SF4">
    <property type="entry name" value="TYROSYL-DNA PHOSPHODIESTERASE 2"/>
    <property type="match status" value="1"/>
</dbReference>
<name>R7S5Q5_PUNST</name>
<evidence type="ECO:0000313" key="13">
    <source>
        <dbReference type="Proteomes" id="UP000054196"/>
    </source>
</evidence>
<reference evidence="13" key="1">
    <citation type="journal article" date="2012" name="Science">
        <title>The Paleozoic origin of enzymatic lignin decomposition reconstructed from 31 fungal genomes.</title>
        <authorList>
            <person name="Floudas D."/>
            <person name="Binder M."/>
            <person name="Riley R."/>
            <person name="Barry K."/>
            <person name="Blanchette R.A."/>
            <person name="Henrissat B."/>
            <person name="Martinez A.T."/>
            <person name="Otillar R."/>
            <person name="Spatafora J.W."/>
            <person name="Yadav J.S."/>
            <person name="Aerts A."/>
            <person name="Benoit I."/>
            <person name="Boyd A."/>
            <person name="Carlson A."/>
            <person name="Copeland A."/>
            <person name="Coutinho P.M."/>
            <person name="de Vries R.P."/>
            <person name="Ferreira P."/>
            <person name="Findley K."/>
            <person name="Foster B."/>
            <person name="Gaskell J."/>
            <person name="Glotzer D."/>
            <person name="Gorecki P."/>
            <person name="Heitman J."/>
            <person name="Hesse C."/>
            <person name="Hori C."/>
            <person name="Igarashi K."/>
            <person name="Jurgens J.A."/>
            <person name="Kallen N."/>
            <person name="Kersten P."/>
            <person name="Kohler A."/>
            <person name="Kuees U."/>
            <person name="Kumar T.K.A."/>
            <person name="Kuo A."/>
            <person name="LaButti K."/>
            <person name="Larrondo L.F."/>
            <person name="Lindquist E."/>
            <person name="Ling A."/>
            <person name="Lombard V."/>
            <person name="Lucas S."/>
            <person name="Lundell T."/>
            <person name="Martin R."/>
            <person name="McLaughlin D.J."/>
            <person name="Morgenstern I."/>
            <person name="Morin E."/>
            <person name="Murat C."/>
            <person name="Nagy L.G."/>
            <person name="Nolan M."/>
            <person name="Ohm R.A."/>
            <person name="Patyshakuliyeva A."/>
            <person name="Rokas A."/>
            <person name="Ruiz-Duenas F.J."/>
            <person name="Sabat G."/>
            <person name="Salamov A."/>
            <person name="Samejima M."/>
            <person name="Schmutz J."/>
            <person name="Slot J.C."/>
            <person name="St John F."/>
            <person name="Stenlid J."/>
            <person name="Sun H."/>
            <person name="Sun S."/>
            <person name="Syed K."/>
            <person name="Tsang A."/>
            <person name="Wiebenga A."/>
            <person name="Young D."/>
            <person name="Pisabarro A."/>
            <person name="Eastwood D.C."/>
            <person name="Martin F."/>
            <person name="Cullen D."/>
            <person name="Grigoriev I.V."/>
            <person name="Hibbett D.S."/>
        </authorList>
    </citation>
    <scope>NUCLEOTIDE SEQUENCE [LARGE SCALE GENOMIC DNA]</scope>
    <source>
        <strain evidence="13">HHB-11173 SS5</strain>
    </source>
</reference>
<dbReference type="HOGENOM" id="CLU_042307_0_0_1"/>
<dbReference type="GO" id="GO:0003697">
    <property type="term" value="F:single-stranded DNA binding"/>
    <property type="evidence" value="ECO:0007669"/>
    <property type="project" value="TreeGrafter"/>
</dbReference>
<comment type="cofactor">
    <cofactor evidence="1">
        <name>Mn(2+)</name>
        <dbReference type="ChEBI" id="CHEBI:29035"/>
    </cofactor>
</comment>
<keyword evidence="9" id="KW-0234">DNA repair</keyword>
<keyword evidence="5" id="KW-0479">Metal-binding</keyword>
<evidence type="ECO:0000313" key="12">
    <source>
        <dbReference type="EMBL" id="EIN04876.1"/>
    </source>
</evidence>
<keyword evidence="13" id="KW-1185">Reference proteome</keyword>
<evidence type="ECO:0000256" key="9">
    <source>
        <dbReference type="ARBA" id="ARBA00023204"/>
    </source>
</evidence>
<dbReference type="GO" id="GO:0006302">
    <property type="term" value="P:double-strand break repair"/>
    <property type="evidence" value="ECO:0007669"/>
    <property type="project" value="TreeGrafter"/>
</dbReference>
<dbReference type="GO" id="GO:0004518">
    <property type="term" value="F:nuclease activity"/>
    <property type="evidence" value="ECO:0007669"/>
    <property type="project" value="UniProtKB-KW"/>
</dbReference>
<dbReference type="GO" id="GO:0046872">
    <property type="term" value="F:metal ion binding"/>
    <property type="evidence" value="ECO:0007669"/>
    <property type="project" value="UniProtKB-KW"/>
</dbReference>
<evidence type="ECO:0000256" key="2">
    <source>
        <dbReference type="ARBA" id="ARBA00001946"/>
    </source>
</evidence>
<dbReference type="GO" id="GO:0070260">
    <property type="term" value="F:5'-tyrosyl-DNA phosphodiesterase activity"/>
    <property type="evidence" value="ECO:0007669"/>
    <property type="project" value="TreeGrafter"/>
</dbReference>
<evidence type="ECO:0000256" key="8">
    <source>
        <dbReference type="ARBA" id="ARBA00022842"/>
    </source>
</evidence>
<dbReference type="CDD" id="cd09080">
    <property type="entry name" value="TDP2"/>
    <property type="match status" value="1"/>
</dbReference>
<keyword evidence="7" id="KW-0378">Hydrolase</keyword>